<evidence type="ECO:0000256" key="4">
    <source>
        <dbReference type="SAM" id="MobiDB-lite"/>
    </source>
</evidence>
<comment type="similarity">
    <text evidence="1">Belongs to the universal ribosomal protein uS3 family.</text>
</comment>
<gene>
    <name evidence="5" type="ORF">SPPG_01632</name>
</gene>
<dbReference type="OrthoDB" id="2149573at2759"/>
<dbReference type="GO" id="GO:1990904">
    <property type="term" value="C:ribonucleoprotein complex"/>
    <property type="evidence" value="ECO:0007669"/>
    <property type="project" value="UniProtKB-KW"/>
</dbReference>
<reference evidence="5 6" key="1">
    <citation type="submission" date="2009-08" db="EMBL/GenBank/DDBJ databases">
        <title>The Genome Sequence of Spizellomyces punctatus strain DAOM BR117.</title>
        <authorList>
            <consortium name="The Broad Institute Genome Sequencing Platform"/>
            <person name="Russ C."/>
            <person name="Cuomo C."/>
            <person name="Shea T."/>
            <person name="Young S.K."/>
            <person name="Zeng Q."/>
            <person name="Koehrsen M."/>
            <person name="Haas B."/>
            <person name="Borodovsky M."/>
            <person name="Guigo R."/>
            <person name="Alvarado L."/>
            <person name="Berlin A."/>
            <person name="Bochicchio J."/>
            <person name="Borenstein D."/>
            <person name="Chapman S."/>
            <person name="Chen Z."/>
            <person name="Engels R."/>
            <person name="Freedman E."/>
            <person name="Gellesch M."/>
            <person name="Goldberg J."/>
            <person name="Griggs A."/>
            <person name="Gujja S."/>
            <person name="Heiman D."/>
            <person name="Hepburn T."/>
            <person name="Howarth C."/>
            <person name="Jen D."/>
            <person name="Larson L."/>
            <person name="Lewis B."/>
            <person name="Mehta T."/>
            <person name="Park D."/>
            <person name="Pearson M."/>
            <person name="Roberts A."/>
            <person name="Saif S."/>
            <person name="Shenoy N."/>
            <person name="Sisk P."/>
            <person name="Stolte C."/>
            <person name="Sykes S."/>
            <person name="Thomson T."/>
            <person name="Walk T."/>
            <person name="White J."/>
            <person name="Yandava C."/>
            <person name="Burger G."/>
            <person name="Gray M.W."/>
            <person name="Holland P.W.H."/>
            <person name="King N."/>
            <person name="Lang F.B.F."/>
            <person name="Roger A.J."/>
            <person name="Ruiz-Trillo I."/>
            <person name="Lander E."/>
            <person name="Nusbaum C."/>
        </authorList>
    </citation>
    <scope>NUCLEOTIDE SEQUENCE [LARGE SCALE GENOMIC DNA]</scope>
    <source>
        <strain evidence="5 6">DAOM BR117</strain>
    </source>
</reference>
<feature type="region of interest" description="Disordered" evidence="4">
    <location>
        <begin position="62"/>
        <end position="81"/>
    </location>
</feature>
<accession>A0A0L0HTK6</accession>
<evidence type="ECO:0000256" key="1">
    <source>
        <dbReference type="ARBA" id="ARBA00010761"/>
    </source>
</evidence>
<dbReference type="SUPFAM" id="SSF54821">
    <property type="entry name" value="Ribosomal protein S3 C-terminal domain"/>
    <property type="match status" value="1"/>
</dbReference>
<dbReference type="InterPro" id="IPR036419">
    <property type="entry name" value="Ribosomal_S3_C_sf"/>
</dbReference>
<keyword evidence="2" id="KW-0689">Ribosomal protein</keyword>
<keyword evidence="3" id="KW-0687">Ribonucleoprotein</keyword>
<evidence type="ECO:0008006" key="7">
    <source>
        <dbReference type="Google" id="ProtNLM"/>
    </source>
</evidence>
<evidence type="ECO:0000256" key="3">
    <source>
        <dbReference type="ARBA" id="ARBA00023274"/>
    </source>
</evidence>
<dbReference type="GO" id="GO:0005840">
    <property type="term" value="C:ribosome"/>
    <property type="evidence" value="ECO:0007669"/>
    <property type="project" value="UniProtKB-KW"/>
</dbReference>
<dbReference type="RefSeq" id="XP_016612238.1">
    <property type="nucleotide sequence ID" value="XM_016749951.1"/>
</dbReference>
<dbReference type="EMBL" id="KQ257451">
    <property type="protein sequence ID" value="KND04199.1"/>
    <property type="molecule type" value="Genomic_DNA"/>
</dbReference>
<dbReference type="AlphaFoldDB" id="A0A0L0HTK6"/>
<dbReference type="GeneID" id="27685283"/>
<dbReference type="InParanoid" id="A0A0L0HTK6"/>
<dbReference type="Proteomes" id="UP000053201">
    <property type="component" value="Unassembled WGS sequence"/>
</dbReference>
<evidence type="ECO:0000313" key="5">
    <source>
        <dbReference type="EMBL" id="KND04199.1"/>
    </source>
</evidence>
<organism evidence="5 6">
    <name type="scientific">Spizellomyces punctatus (strain DAOM BR117)</name>
    <dbReference type="NCBI Taxonomy" id="645134"/>
    <lineage>
        <taxon>Eukaryota</taxon>
        <taxon>Fungi</taxon>
        <taxon>Fungi incertae sedis</taxon>
        <taxon>Chytridiomycota</taxon>
        <taxon>Chytridiomycota incertae sedis</taxon>
        <taxon>Chytridiomycetes</taxon>
        <taxon>Spizellomycetales</taxon>
        <taxon>Spizellomycetaceae</taxon>
        <taxon>Spizellomyces</taxon>
    </lineage>
</organism>
<name>A0A0L0HTK6_SPIPD</name>
<sequence>MTTTRVYKDVMQEFAKVSAHAPKGRAPKLYNYHRYVKSPFQDPSSTQLHHIPLANKSAEYAASGLPPKSTSVTGNQTPQEQQQTFRTDIPLPNIITRHIHLPSPTLDAQSPIGKITGFRIEVTGRRGTRSSTQRFAYGKLGTGNVGGAYVDFARSLYVHKKGVTGIKVWIGYGR</sequence>
<evidence type="ECO:0000256" key="2">
    <source>
        <dbReference type="ARBA" id="ARBA00022980"/>
    </source>
</evidence>
<keyword evidence="6" id="KW-1185">Reference proteome</keyword>
<protein>
    <recommendedName>
        <fullName evidence="7">Ribosomal protein S3</fullName>
    </recommendedName>
</protein>
<feature type="compositionally biased region" description="Polar residues" evidence="4">
    <location>
        <begin position="68"/>
        <end position="81"/>
    </location>
</feature>
<proteinExistence type="inferred from homology"/>
<dbReference type="VEuPathDB" id="FungiDB:SPPG_01632"/>
<dbReference type="Gene3D" id="3.30.1140.32">
    <property type="entry name" value="Ribosomal protein S3, C-terminal domain"/>
    <property type="match status" value="1"/>
</dbReference>
<evidence type="ECO:0000313" key="6">
    <source>
        <dbReference type="Proteomes" id="UP000053201"/>
    </source>
</evidence>